<name>A0A2D0NB37_FLAN2</name>
<feature type="chain" id="PRO_5013197769" evidence="3">
    <location>
        <begin position="22"/>
        <end position="550"/>
    </location>
</feature>
<accession>A0A2D0NB37</accession>
<evidence type="ECO:0000259" key="4">
    <source>
        <dbReference type="Pfam" id="PF00884"/>
    </source>
</evidence>
<dbReference type="PANTHER" id="PTHR42693:SF53">
    <property type="entry name" value="ENDO-4-O-SULFATASE"/>
    <property type="match status" value="1"/>
</dbReference>
<proteinExistence type="inferred from homology"/>
<dbReference type="FunFam" id="3.40.720.10:FF:000047">
    <property type="entry name" value="Arylsulfatase"/>
    <property type="match status" value="1"/>
</dbReference>
<evidence type="ECO:0000256" key="2">
    <source>
        <dbReference type="ARBA" id="ARBA00022801"/>
    </source>
</evidence>
<sequence length="550" mass="63063">MTLPPLRLFPLLMLLVFAACSENGSADQRPNIILIMSDDMGYSDIGCFGGEIQTPNLDRLAANGVRFTQFYNTARCCPTRASLLTGCYPHQTGIGHMTNPPNNPLGHDYELPGYRGALNRNCVTIGEALGQSGYRTMMTGKWHLGYHKQEQWPLQRGFEKFYGIVPGAANFFKPVHPRGITYGNDTLTITDDNFYTTDAFTDYAMQFIGEAHSEDKEQPFFLYLAYNAPHWPLNAPTEEIEKYRGKYRKGWDKLREERYARMQEMGLIDPDWPLSPRDARAWDSLNVEQQEEMDLRMAIYAGMVDRMDQNIGRLVTYLEQNALLENTLIVFLNDNGACAEFAELGSGPKEQLGTKEGYVLSYGRAWANASNTPYRLYKHWLHEGGMATPMIVHWPQGIDPDRRGQMIREHGFLPDIMATFLDVAEADYPETYAGHQIAPLAGKSMVPVIRGGEGPIHEEPIFWEHEGNKAVRLGKYKLVMKWDKDRTDNWELYDLEKDRTEMNDLAETMTEKRREMADLYHAWAKEHQVLPWEEIQTIRKELGAKRKARH</sequence>
<dbReference type="PROSITE" id="PS51257">
    <property type="entry name" value="PROKAR_LIPOPROTEIN"/>
    <property type="match status" value="1"/>
</dbReference>
<dbReference type="InterPro" id="IPR017850">
    <property type="entry name" value="Alkaline_phosphatase_core_sf"/>
</dbReference>
<feature type="signal peptide" evidence="3">
    <location>
        <begin position="1"/>
        <end position="21"/>
    </location>
</feature>
<gene>
    <name evidence="5" type="ORF">CRP01_14565</name>
</gene>
<evidence type="ECO:0000313" key="6">
    <source>
        <dbReference type="Proteomes" id="UP000223913"/>
    </source>
</evidence>
<dbReference type="Proteomes" id="UP000223913">
    <property type="component" value="Unassembled WGS sequence"/>
</dbReference>
<keyword evidence="6" id="KW-1185">Reference proteome</keyword>
<keyword evidence="3" id="KW-0732">Signal</keyword>
<organism evidence="5 6">
    <name type="scientific">Flavilitoribacter nigricans (strain ATCC 23147 / DSM 23189 / NBRC 102662 / NCIMB 1420 / SS-2)</name>
    <name type="common">Lewinella nigricans</name>
    <dbReference type="NCBI Taxonomy" id="1122177"/>
    <lineage>
        <taxon>Bacteria</taxon>
        <taxon>Pseudomonadati</taxon>
        <taxon>Bacteroidota</taxon>
        <taxon>Saprospiria</taxon>
        <taxon>Saprospirales</taxon>
        <taxon>Lewinellaceae</taxon>
        <taxon>Flavilitoribacter</taxon>
    </lineage>
</organism>
<dbReference type="Gene3D" id="3.40.720.10">
    <property type="entry name" value="Alkaline Phosphatase, subunit A"/>
    <property type="match status" value="1"/>
</dbReference>
<dbReference type="GO" id="GO:0004065">
    <property type="term" value="F:arylsulfatase activity"/>
    <property type="evidence" value="ECO:0007669"/>
    <property type="project" value="TreeGrafter"/>
</dbReference>
<evidence type="ECO:0000256" key="3">
    <source>
        <dbReference type="SAM" id="SignalP"/>
    </source>
</evidence>
<comment type="caution">
    <text evidence="5">The sequence shown here is derived from an EMBL/GenBank/DDBJ whole genome shotgun (WGS) entry which is preliminary data.</text>
</comment>
<protein>
    <submittedName>
        <fullName evidence="5">Arylsulfatase</fullName>
    </submittedName>
</protein>
<comment type="similarity">
    <text evidence="1">Belongs to the sulfatase family.</text>
</comment>
<dbReference type="Pfam" id="PF00884">
    <property type="entry name" value="Sulfatase"/>
    <property type="match status" value="1"/>
</dbReference>
<dbReference type="PANTHER" id="PTHR42693">
    <property type="entry name" value="ARYLSULFATASE FAMILY MEMBER"/>
    <property type="match status" value="1"/>
</dbReference>
<evidence type="ECO:0000313" key="5">
    <source>
        <dbReference type="EMBL" id="PHN05697.1"/>
    </source>
</evidence>
<dbReference type="EMBL" id="PDUD01000020">
    <property type="protein sequence ID" value="PHN05697.1"/>
    <property type="molecule type" value="Genomic_DNA"/>
</dbReference>
<evidence type="ECO:0000256" key="1">
    <source>
        <dbReference type="ARBA" id="ARBA00008779"/>
    </source>
</evidence>
<dbReference type="InterPro" id="IPR000917">
    <property type="entry name" value="Sulfatase_N"/>
</dbReference>
<dbReference type="OrthoDB" id="9765065at2"/>
<keyword evidence="2" id="KW-0378">Hydrolase</keyword>
<dbReference type="AlphaFoldDB" id="A0A2D0NB37"/>
<reference evidence="5 6" key="1">
    <citation type="submission" date="2017-10" db="EMBL/GenBank/DDBJ databases">
        <title>The draft genome sequence of Lewinella nigricans NBRC 102662.</title>
        <authorList>
            <person name="Wang K."/>
        </authorList>
    </citation>
    <scope>NUCLEOTIDE SEQUENCE [LARGE SCALE GENOMIC DNA]</scope>
    <source>
        <strain evidence="5 6">NBRC 102662</strain>
    </source>
</reference>
<dbReference type="SUPFAM" id="SSF53649">
    <property type="entry name" value="Alkaline phosphatase-like"/>
    <property type="match status" value="1"/>
</dbReference>
<feature type="domain" description="Sulfatase N-terminal" evidence="4">
    <location>
        <begin position="30"/>
        <end position="424"/>
    </location>
</feature>
<dbReference type="Gene3D" id="3.30.1120.10">
    <property type="match status" value="1"/>
</dbReference>
<dbReference type="InterPro" id="IPR050738">
    <property type="entry name" value="Sulfatase"/>
</dbReference>
<dbReference type="CDD" id="cd16025">
    <property type="entry name" value="PAS_like"/>
    <property type="match status" value="1"/>
</dbReference>